<evidence type="ECO:0008006" key="4">
    <source>
        <dbReference type="Google" id="ProtNLM"/>
    </source>
</evidence>
<reference evidence="2 3" key="1">
    <citation type="journal article" date="2024" name="Ann. Entomol. Soc. Am.">
        <title>Genomic analyses of the southern and eastern yellowjacket wasps (Hymenoptera: Vespidae) reveal evolutionary signatures of social life.</title>
        <authorList>
            <person name="Catto M.A."/>
            <person name="Caine P.B."/>
            <person name="Orr S.E."/>
            <person name="Hunt B.G."/>
            <person name="Goodisman M.A.D."/>
        </authorList>
    </citation>
    <scope>NUCLEOTIDE SEQUENCE [LARGE SCALE GENOMIC DNA]</scope>
    <source>
        <strain evidence="2">232</strain>
        <tissue evidence="2">Head and thorax</tissue>
    </source>
</reference>
<accession>A0ABD2CR01</accession>
<dbReference type="Proteomes" id="UP001607303">
    <property type="component" value="Unassembled WGS sequence"/>
</dbReference>
<gene>
    <name evidence="2" type="ORF">V1477_005584</name>
</gene>
<protein>
    <recommendedName>
        <fullName evidence="4">Secreted protein</fullName>
    </recommendedName>
</protein>
<evidence type="ECO:0000313" key="3">
    <source>
        <dbReference type="Proteomes" id="UP001607303"/>
    </source>
</evidence>
<feature type="region of interest" description="Disordered" evidence="1">
    <location>
        <begin position="69"/>
        <end position="88"/>
    </location>
</feature>
<feature type="compositionally biased region" description="Gly residues" evidence="1">
    <location>
        <begin position="73"/>
        <end position="88"/>
    </location>
</feature>
<keyword evidence="3" id="KW-1185">Reference proteome</keyword>
<dbReference type="AlphaFoldDB" id="A0ABD2CR01"/>
<name>A0ABD2CR01_VESMC</name>
<proteinExistence type="predicted"/>
<organism evidence="2 3">
    <name type="scientific">Vespula maculifrons</name>
    <name type="common">Eastern yellow jacket</name>
    <name type="synonym">Wasp</name>
    <dbReference type="NCBI Taxonomy" id="7453"/>
    <lineage>
        <taxon>Eukaryota</taxon>
        <taxon>Metazoa</taxon>
        <taxon>Ecdysozoa</taxon>
        <taxon>Arthropoda</taxon>
        <taxon>Hexapoda</taxon>
        <taxon>Insecta</taxon>
        <taxon>Pterygota</taxon>
        <taxon>Neoptera</taxon>
        <taxon>Endopterygota</taxon>
        <taxon>Hymenoptera</taxon>
        <taxon>Apocrita</taxon>
        <taxon>Aculeata</taxon>
        <taxon>Vespoidea</taxon>
        <taxon>Vespidae</taxon>
        <taxon>Vespinae</taxon>
        <taxon>Vespula</taxon>
    </lineage>
</organism>
<sequence length="131" mass="13191">MVAVKVVAATAAAAAAVMVEEKNLGRRSRVIFKFDKTPEVAYSVAKPTARWRGIEKLPGIRRWKEGWEEAERGGGGGDGGGGGGGGGGGFESVAGAISAATVNPQQIGACHLNARAVVGGKASSVTGQTNL</sequence>
<comment type="caution">
    <text evidence="2">The sequence shown here is derived from an EMBL/GenBank/DDBJ whole genome shotgun (WGS) entry which is preliminary data.</text>
</comment>
<dbReference type="EMBL" id="JAYRBN010000037">
    <property type="protein sequence ID" value="KAL2747214.1"/>
    <property type="molecule type" value="Genomic_DNA"/>
</dbReference>
<evidence type="ECO:0000313" key="2">
    <source>
        <dbReference type="EMBL" id="KAL2747214.1"/>
    </source>
</evidence>
<evidence type="ECO:0000256" key="1">
    <source>
        <dbReference type="SAM" id="MobiDB-lite"/>
    </source>
</evidence>